<protein>
    <submittedName>
        <fullName evidence="5">[SSU ribosomal protein S5P]-alanine acetyltransferase</fullName>
    </submittedName>
</protein>
<sequence>MAFLRSVSYAEVGPSLTGEGVLLRAPQYADFAEWAALREESRAFLAPWEPIWPSDDLTRMSFRRRIRRYRNEIREDLAYPFFIFRMSGNILVGGLTLSNVTRGMTQSATIGYWMGEPFAGKGHMSAALRAIIPYAFGPLRLHRLEAACLPHNRASITLLERCGFQREGLARGLVCIAGRWQDHIRFARLAED</sequence>
<evidence type="ECO:0000256" key="2">
    <source>
        <dbReference type="ARBA" id="ARBA00023315"/>
    </source>
</evidence>
<dbReference type="GO" id="GO:0005737">
    <property type="term" value="C:cytoplasm"/>
    <property type="evidence" value="ECO:0007669"/>
    <property type="project" value="TreeGrafter"/>
</dbReference>
<dbReference type="PANTHER" id="PTHR43792">
    <property type="entry name" value="GNAT FAMILY, PUTATIVE (AFU_ORTHOLOGUE AFUA_3G00765)-RELATED-RELATED"/>
    <property type="match status" value="1"/>
</dbReference>
<dbReference type="SUPFAM" id="SSF55729">
    <property type="entry name" value="Acyl-CoA N-acyltransferases (Nat)"/>
    <property type="match status" value="1"/>
</dbReference>
<dbReference type="Proteomes" id="UP000199347">
    <property type="component" value="Unassembled WGS sequence"/>
</dbReference>
<dbReference type="InterPro" id="IPR051531">
    <property type="entry name" value="N-acetyltransferase"/>
</dbReference>
<accession>A0A1G5M9G1</accession>
<keyword evidence="6" id="KW-1185">Reference proteome</keyword>
<dbReference type="PROSITE" id="PS51186">
    <property type="entry name" value="GNAT"/>
    <property type="match status" value="1"/>
</dbReference>
<evidence type="ECO:0000256" key="3">
    <source>
        <dbReference type="ARBA" id="ARBA00038502"/>
    </source>
</evidence>
<evidence type="ECO:0000313" key="5">
    <source>
        <dbReference type="EMBL" id="SCZ21813.1"/>
    </source>
</evidence>
<dbReference type="RefSeq" id="WP_092809142.1">
    <property type="nucleotide sequence ID" value="NZ_FMVW01000001.1"/>
</dbReference>
<proteinExistence type="inferred from homology"/>
<gene>
    <name evidence="5" type="ORF">SAMN03080610_00326</name>
</gene>
<feature type="domain" description="N-acetyltransferase" evidence="4">
    <location>
        <begin position="21"/>
        <end position="191"/>
    </location>
</feature>
<evidence type="ECO:0000313" key="6">
    <source>
        <dbReference type="Proteomes" id="UP000199347"/>
    </source>
</evidence>
<keyword evidence="2" id="KW-0012">Acyltransferase</keyword>
<dbReference type="PANTHER" id="PTHR43792:SF8">
    <property type="entry name" value="[RIBOSOMAL PROTEIN US5]-ALANINE N-ACETYLTRANSFERASE"/>
    <property type="match status" value="1"/>
</dbReference>
<organism evidence="5 6">
    <name type="scientific">Afifella marina DSM 2698</name>
    <dbReference type="NCBI Taxonomy" id="1120955"/>
    <lineage>
        <taxon>Bacteria</taxon>
        <taxon>Pseudomonadati</taxon>
        <taxon>Pseudomonadota</taxon>
        <taxon>Alphaproteobacteria</taxon>
        <taxon>Hyphomicrobiales</taxon>
        <taxon>Afifellaceae</taxon>
        <taxon>Afifella</taxon>
    </lineage>
</organism>
<dbReference type="InterPro" id="IPR000182">
    <property type="entry name" value="GNAT_dom"/>
</dbReference>
<name>A0A1G5M9G1_AFIMA</name>
<dbReference type="GO" id="GO:0005840">
    <property type="term" value="C:ribosome"/>
    <property type="evidence" value="ECO:0007669"/>
    <property type="project" value="UniProtKB-KW"/>
</dbReference>
<evidence type="ECO:0000256" key="1">
    <source>
        <dbReference type="ARBA" id="ARBA00022679"/>
    </source>
</evidence>
<keyword evidence="5" id="KW-0687">Ribonucleoprotein</keyword>
<dbReference type="OrthoDB" id="9801669at2"/>
<dbReference type="AlphaFoldDB" id="A0A1G5M9G1"/>
<dbReference type="GO" id="GO:0008999">
    <property type="term" value="F:protein-N-terminal-alanine acetyltransferase activity"/>
    <property type="evidence" value="ECO:0007669"/>
    <property type="project" value="TreeGrafter"/>
</dbReference>
<dbReference type="EMBL" id="FMVW01000001">
    <property type="protein sequence ID" value="SCZ21813.1"/>
    <property type="molecule type" value="Genomic_DNA"/>
</dbReference>
<keyword evidence="5" id="KW-0689">Ribosomal protein</keyword>
<comment type="similarity">
    <text evidence="3">Belongs to the acetyltransferase family. RimJ subfamily.</text>
</comment>
<keyword evidence="1 5" id="KW-0808">Transferase</keyword>
<evidence type="ECO:0000259" key="4">
    <source>
        <dbReference type="PROSITE" id="PS51186"/>
    </source>
</evidence>
<dbReference type="STRING" id="1120955.SAMN03080610_00326"/>
<dbReference type="InterPro" id="IPR016181">
    <property type="entry name" value="Acyl_CoA_acyltransferase"/>
</dbReference>
<dbReference type="Pfam" id="PF13302">
    <property type="entry name" value="Acetyltransf_3"/>
    <property type="match status" value="1"/>
</dbReference>
<dbReference type="Gene3D" id="3.40.630.30">
    <property type="match status" value="1"/>
</dbReference>
<reference evidence="5 6" key="1">
    <citation type="submission" date="2016-10" db="EMBL/GenBank/DDBJ databases">
        <authorList>
            <person name="de Groot N.N."/>
        </authorList>
    </citation>
    <scope>NUCLEOTIDE SEQUENCE [LARGE SCALE GENOMIC DNA]</scope>
    <source>
        <strain evidence="5 6">DSM 2698</strain>
    </source>
</reference>